<evidence type="ECO:0000256" key="1">
    <source>
        <dbReference type="ARBA" id="ARBA00007435"/>
    </source>
</evidence>
<comment type="similarity">
    <text evidence="1">Belongs to the UPF0213 family.</text>
</comment>
<dbReference type="GO" id="GO:0004519">
    <property type="term" value="F:endonuclease activity"/>
    <property type="evidence" value="ECO:0007669"/>
    <property type="project" value="UniProtKB-KW"/>
</dbReference>
<dbReference type="SUPFAM" id="SSF82771">
    <property type="entry name" value="GIY-YIG endonuclease"/>
    <property type="match status" value="1"/>
</dbReference>
<protein>
    <submittedName>
        <fullName evidence="3">Putative endonuclease</fullName>
    </submittedName>
</protein>
<name>A0A7W9B4A9_9SPHN</name>
<dbReference type="RefSeq" id="WP_184096549.1">
    <property type="nucleotide sequence ID" value="NZ_JACIJH010000003.1"/>
</dbReference>
<dbReference type="InterPro" id="IPR035901">
    <property type="entry name" value="GIY-YIG_endonuc_sf"/>
</dbReference>
<evidence type="ECO:0000259" key="2">
    <source>
        <dbReference type="PROSITE" id="PS50164"/>
    </source>
</evidence>
<dbReference type="Pfam" id="PF01541">
    <property type="entry name" value="GIY-YIG"/>
    <property type="match status" value="1"/>
</dbReference>
<dbReference type="PANTHER" id="PTHR34477:SF5">
    <property type="entry name" value="BSL5627 PROTEIN"/>
    <property type="match status" value="1"/>
</dbReference>
<feature type="domain" description="GIY-YIG" evidence="2">
    <location>
        <begin position="4"/>
        <end position="79"/>
    </location>
</feature>
<dbReference type="InterPro" id="IPR050190">
    <property type="entry name" value="UPF0213_domain"/>
</dbReference>
<dbReference type="Gene3D" id="3.40.1440.10">
    <property type="entry name" value="GIY-YIG endonuclease"/>
    <property type="match status" value="1"/>
</dbReference>
<keyword evidence="3" id="KW-0378">Hydrolase</keyword>
<accession>A0A7W9B4A9</accession>
<gene>
    <name evidence="3" type="ORF">FHR21_001336</name>
</gene>
<sequence>MRQRQPAVYIMASKRNGTLYTGVTSNLPRRVWQHREGAGGFSERYDCRLLVWFEMHGTMELAIVREKQIKAGSRAKKLKLIETENPLWRDLWPDIIDGAE</sequence>
<proteinExistence type="inferred from homology"/>
<organism evidence="3 4">
    <name type="scientific">Sphingopyxis panaciterrulae</name>
    <dbReference type="NCBI Taxonomy" id="462372"/>
    <lineage>
        <taxon>Bacteria</taxon>
        <taxon>Pseudomonadati</taxon>
        <taxon>Pseudomonadota</taxon>
        <taxon>Alphaproteobacteria</taxon>
        <taxon>Sphingomonadales</taxon>
        <taxon>Sphingomonadaceae</taxon>
        <taxon>Sphingopyxis</taxon>
    </lineage>
</organism>
<dbReference type="InterPro" id="IPR000305">
    <property type="entry name" value="GIY-YIG_endonuc"/>
</dbReference>
<dbReference type="PROSITE" id="PS50164">
    <property type="entry name" value="GIY_YIG"/>
    <property type="match status" value="1"/>
</dbReference>
<dbReference type="PANTHER" id="PTHR34477">
    <property type="entry name" value="UPF0213 PROTEIN YHBQ"/>
    <property type="match status" value="1"/>
</dbReference>
<keyword evidence="3" id="KW-0255">Endonuclease</keyword>
<dbReference type="EMBL" id="JACIJH010000003">
    <property type="protein sequence ID" value="MBB5705992.1"/>
    <property type="molecule type" value="Genomic_DNA"/>
</dbReference>
<dbReference type="CDD" id="cd10448">
    <property type="entry name" value="GIY-YIG_unchar_3"/>
    <property type="match status" value="1"/>
</dbReference>
<dbReference type="AlphaFoldDB" id="A0A7W9B4A9"/>
<comment type="caution">
    <text evidence="3">The sequence shown here is derived from an EMBL/GenBank/DDBJ whole genome shotgun (WGS) entry which is preliminary data.</text>
</comment>
<evidence type="ECO:0000313" key="4">
    <source>
        <dbReference type="Proteomes" id="UP000537161"/>
    </source>
</evidence>
<evidence type="ECO:0000313" key="3">
    <source>
        <dbReference type="EMBL" id="MBB5705992.1"/>
    </source>
</evidence>
<keyword evidence="4" id="KW-1185">Reference proteome</keyword>
<keyword evidence="3" id="KW-0540">Nuclease</keyword>
<dbReference type="Proteomes" id="UP000537161">
    <property type="component" value="Unassembled WGS sequence"/>
</dbReference>
<reference evidence="3 4" key="1">
    <citation type="submission" date="2020-08" db="EMBL/GenBank/DDBJ databases">
        <title>Genomic Encyclopedia of Type Strains, Phase IV (KMG-IV): sequencing the most valuable type-strain genomes for metagenomic binning, comparative biology and taxonomic classification.</title>
        <authorList>
            <person name="Goeker M."/>
        </authorList>
    </citation>
    <scope>NUCLEOTIDE SEQUENCE [LARGE SCALE GENOMIC DNA]</scope>
    <source>
        <strain evidence="3 4">DSM 27163</strain>
    </source>
</reference>